<proteinExistence type="predicted"/>
<gene>
    <name evidence="1" type="ORF">SDC9_199612</name>
</gene>
<protein>
    <submittedName>
        <fullName evidence="1">Uncharacterized protein</fullName>
    </submittedName>
</protein>
<dbReference type="EMBL" id="VSSQ01117595">
    <property type="protein sequence ID" value="MPN51960.1"/>
    <property type="molecule type" value="Genomic_DNA"/>
</dbReference>
<dbReference type="AlphaFoldDB" id="A0A645ILI1"/>
<name>A0A645ILI1_9ZZZZ</name>
<comment type="caution">
    <text evidence="1">The sequence shown here is derived from an EMBL/GenBank/DDBJ whole genome shotgun (WGS) entry which is preliminary data.</text>
</comment>
<accession>A0A645ILI1</accession>
<reference evidence="1" key="1">
    <citation type="submission" date="2019-08" db="EMBL/GenBank/DDBJ databases">
        <authorList>
            <person name="Kucharzyk K."/>
            <person name="Murdoch R.W."/>
            <person name="Higgins S."/>
            <person name="Loffler F."/>
        </authorList>
    </citation>
    <scope>NUCLEOTIDE SEQUENCE</scope>
</reference>
<evidence type="ECO:0000313" key="1">
    <source>
        <dbReference type="EMBL" id="MPN51960.1"/>
    </source>
</evidence>
<organism evidence="1">
    <name type="scientific">bioreactor metagenome</name>
    <dbReference type="NCBI Taxonomy" id="1076179"/>
    <lineage>
        <taxon>unclassified sequences</taxon>
        <taxon>metagenomes</taxon>
        <taxon>ecological metagenomes</taxon>
    </lineage>
</organism>
<sequence>MSLPTLLQPLSDGFKAVHRHPRTVRAAAAGGAFSGCGRFQQLFVRYCLLHFVKNTPIGSDNKLLMWQRFSCINELAGGTDSISHIHYRLR</sequence>